<keyword evidence="1" id="KW-0472">Membrane</keyword>
<comment type="caution">
    <text evidence="3">The sequence shown here is derived from an EMBL/GenBank/DDBJ whole genome shotgun (WGS) entry which is preliminary data.</text>
</comment>
<feature type="domain" description="Metal-dependent phosphohydrolase 7TM extracellular" evidence="2">
    <location>
        <begin position="73"/>
        <end position="194"/>
    </location>
</feature>
<organism evidence="3">
    <name type="scientific">marine sediment metagenome</name>
    <dbReference type="NCBI Taxonomy" id="412755"/>
    <lineage>
        <taxon>unclassified sequences</taxon>
        <taxon>metagenomes</taxon>
        <taxon>ecological metagenomes</taxon>
    </lineage>
</organism>
<dbReference type="AlphaFoldDB" id="X1BZA3"/>
<keyword evidence="1" id="KW-1133">Transmembrane helix</keyword>
<dbReference type="EMBL" id="BART01025393">
    <property type="protein sequence ID" value="GAH00342.1"/>
    <property type="molecule type" value="Genomic_DNA"/>
</dbReference>
<name>X1BZA3_9ZZZZ</name>
<reference evidence="3" key="1">
    <citation type="journal article" date="2014" name="Front. Microbiol.">
        <title>High frequency of phylogenetically diverse reductive dehalogenase-homologous genes in deep subseafloor sedimentary metagenomes.</title>
        <authorList>
            <person name="Kawai M."/>
            <person name="Futagami T."/>
            <person name="Toyoda A."/>
            <person name="Takaki Y."/>
            <person name="Nishi S."/>
            <person name="Hori S."/>
            <person name="Arai W."/>
            <person name="Tsubouchi T."/>
            <person name="Morono Y."/>
            <person name="Uchiyama I."/>
            <person name="Ito T."/>
            <person name="Fujiyama A."/>
            <person name="Inagaki F."/>
            <person name="Takami H."/>
        </authorList>
    </citation>
    <scope>NUCLEOTIDE SEQUENCE</scope>
    <source>
        <strain evidence="3">Expedition CK06-06</strain>
    </source>
</reference>
<dbReference type="Pfam" id="PF07697">
    <property type="entry name" value="7TMR-HDED"/>
    <property type="match status" value="1"/>
</dbReference>
<gene>
    <name evidence="3" type="ORF">S01H4_45586</name>
</gene>
<feature type="non-terminal residue" evidence="3">
    <location>
        <position position="228"/>
    </location>
</feature>
<dbReference type="InterPro" id="IPR011624">
    <property type="entry name" value="Metal-dep_PHydrolase_7TM_extra"/>
</dbReference>
<protein>
    <recommendedName>
        <fullName evidence="2">Metal-dependent phosphohydrolase 7TM extracellular domain-containing protein</fullName>
    </recommendedName>
</protein>
<keyword evidence="1" id="KW-0812">Transmembrane</keyword>
<feature type="transmembrane region" description="Helical" evidence="1">
    <location>
        <begin position="46"/>
        <end position="63"/>
    </location>
</feature>
<proteinExistence type="predicted"/>
<evidence type="ECO:0000256" key="1">
    <source>
        <dbReference type="SAM" id="Phobius"/>
    </source>
</evidence>
<accession>X1BZA3</accession>
<sequence length="228" mass="26126">MTPFSFKKIKFFHSKETPVRKAKNHSSPIENKEALSFWEKLTNNPFFYLIIFSATIAYLISYLPSKSLPQLLVGDIASADITAPSDLTIIDEDTIKKRQQEAAETVVPVYTLDQNVFLKTEDKIRDFFKAGREFAQEETTAKRIDEFTRTVSETYGVKIPPKDLRFLTQLKFPANMEENLINLIGKISSKGILLTKDLFLHDERNKGLVIFINIEKEIPYQVSGIQDV</sequence>
<evidence type="ECO:0000313" key="3">
    <source>
        <dbReference type="EMBL" id="GAH00342.1"/>
    </source>
</evidence>
<evidence type="ECO:0000259" key="2">
    <source>
        <dbReference type="Pfam" id="PF07697"/>
    </source>
</evidence>